<dbReference type="InterPro" id="IPR051328">
    <property type="entry name" value="T7SS_ABC-Transporter"/>
</dbReference>
<feature type="transmembrane region" description="Helical" evidence="6">
    <location>
        <begin position="1016"/>
        <end position="1037"/>
    </location>
</feature>
<dbReference type="STRING" id="439292.Bsel_1047"/>
<reference evidence="8" key="1">
    <citation type="submission" date="2009-10" db="EMBL/GenBank/DDBJ databases">
        <title>Complete sequence of Bacillus selenitireducens MLS10.</title>
        <authorList>
            <consortium name="US DOE Joint Genome Institute"/>
            <person name="Lucas S."/>
            <person name="Copeland A."/>
            <person name="Lapidus A."/>
            <person name="Glavina del Rio T."/>
            <person name="Dalin E."/>
            <person name="Tice H."/>
            <person name="Bruce D."/>
            <person name="Goodwin L."/>
            <person name="Pitluck S."/>
            <person name="Sims D."/>
            <person name="Brettin T."/>
            <person name="Detter J.C."/>
            <person name="Han C."/>
            <person name="Larimer F."/>
            <person name="Land M."/>
            <person name="Hauser L."/>
            <person name="Kyrpides N."/>
            <person name="Ovchinnikova G."/>
            <person name="Stolz J."/>
        </authorList>
    </citation>
    <scope>NUCLEOTIDE SEQUENCE [LARGE SCALE GENOMIC DNA]</scope>
    <source>
        <strain evidence="8">MLS10</strain>
    </source>
</reference>
<dbReference type="Pfam" id="PF12698">
    <property type="entry name" value="ABC2_membrane_3"/>
    <property type="match status" value="1"/>
</dbReference>
<evidence type="ECO:0000313" key="8">
    <source>
        <dbReference type="EMBL" id="ADH98566.1"/>
    </source>
</evidence>
<comment type="subcellular location">
    <subcellularLocation>
        <location evidence="1">Membrane</location>
        <topology evidence="1">Multi-pass membrane protein</topology>
    </subcellularLocation>
</comment>
<evidence type="ECO:0000256" key="5">
    <source>
        <dbReference type="SAM" id="Coils"/>
    </source>
</evidence>
<evidence type="ECO:0000256" key="4">
    <source>
        <dbReference type="ARBA" id="ARBA00023136"/>
    </source>
</evidence>
<dbReference type="GO" id="GO:0016020">
    <property type="term" value="C:membrane"/>
    <property type="evidence" value="ECO:0007669"/>
    <property type="project" value="UniProtKB-SubCell"/>
</dbReference>
<evidence type="ECO:0000259" key="7">
    <source>
        <dbReference type="Pfam" id="PF12698"/>
    </source>
</evidence>
<feature type="transmembrane region" description="Helical" evidence="6">
    <location>
        <begin position="933"/>
        <end position="955"/>
    </location>
</feature>
<evidence type="ECO:0000256" key="3">
    <source>
        <dbReference type="ARBA" id="ARBA00022989"/>
    </source>
</evidence>
<keyword evidence="9" id="KW-1185">Reference proteome</keyword>
<dbReference type="InterPro" id="IPR013525">
    <property type="entry name" value="ABC2_TM"/>
</dbReference>
<dbReference type="AlphaFoldDB" id="D6Y0H5"/>
<evidence type="ECO:0000256" key="2">
    <source>
        <dbReference type="ARBA" id="ARBA00022692"/>
    </source>
</evidence>
<feature type="transmembrane region" description="Helical" evidence="6">
    <location>
        <begin position="903"/>
        <end position="927"/>
    </location>
</feature>
<feature type="coiled-coil region" evidence="5">
    <location>
        <begin position="790"/>
        <end position="817"/>
    </location>
</feature>
<dbReference type="InterPro" id="IPR017500">
    <property type="entry name" value="Phage_infect_YhgE_N"/>
</dbReference>
<gene>
    <name evidence="8" type="ordered locus">Bsel_1047</name>
</gene>
<dbReference type="NCBIfam" id="TIGR03062">
    <property type="entry name" value="pip_yhgE_Cterm"/>
    <property type="match status" value="1"/>
</dbReference>
<keyword evidence="3 6" id="KW-1133">Transmembrane helix</keyword>
<dbReference type="NCBIfam" id="TIGR03061">
    <property type="entry name" value="pip_yhgE_Nterm"/>
    <property type="match status" value="1"/>
</dbReference>
<feature type="transmembrane region" description="Helical" evidence="6">
    <location>
        <begin position="962"/>
        <end position="981"/>
    </location>
</feature>
<feature type="domain" description="ABC-2 type transporter transmembrane" evidence="7">
    <location>
        <begin position="853"/>
        <end position="1034"/>
    </location>
</feature>
<name>D6Y0H5_BACIE</name>
<dbReference type="HOGENOM" id="CLU_004534_2_1_9"/>
<dbReference type="PANTHER" id="PTHR43077:SF10">
    <property type="entry name" value="TRANSPORT PERMEASE PROTEIN"/>
    <property type="match status" value="1"/>
</dbReference>
<feature type="transmembrane region" description="Helical" evidence="6">
    <location>
        <begin position="862"/>
        <end position="883"/>
    </location>
</feature>
<dbReference type="KEGG" id="bse:Bsel_1047"/>
<dbReference type="RefSeq" id="WP_013171991.1">
    <property type="nucleotide sequence ID" value="NC_014219.1"/>
</dbReference>
<dbReference type="PANTHER" id="PTHR43077">
    <property type="entry name" value="TRANSPORT PERMEASE YVFS-RELATED"/>
    <property type="match status" value="1"/>
</dbReference>
<dbReference type="GO" id="GO:0140359">
    <property type="term" value="F:ABC-type transporter activity"/>
    <property type="evidence" value="ECO:0007669"/>
    <property type="project" value="InterPro"/>
</dbReference>
<organism evidence="8 9">
    <name type="scientific">Bacillus selenitireducens (strain ATCC 700615 / DSM 15326 / MLS10)</name>
    <dbReference type="NCBI Taxonomy" id="439292"/>
    <lineage>
        <taxon>Bacteria</taxon>
        <taxon>Bacillati</taxon>
        <taxon>Bacillota</taxon>
        <taxon>Bacilli</taxon>
        <taxon>Bacillales</taxon>
        <taxon>Bacillaceae</taxon>
        <taxon>Salisediminibacterium</taxon>
    </lineage>
</organism>
<dbReference type="eggNOG" id="COG1511">
    <property type="taxonomic scope" value="Bacteria"/>
</dbReference>
<dbReference type="OrthoDB" id="9811483at2"/>
<proteinExistence type="predicted"/>
<feature type="coiled-coil region" evidence="5">
    <location>
        <begin position="310"/>
        <end position="351"/>
    </location>
</feature>
<evidence type="ECO:0000313" key="9">
    <source>
        <dbReference type="Proteomes" id="UP000000271"/>
    </source>
</evidence>
<sequence>MRNVMDIFKQDVRNMRRVPLVAVLLVGLAILPSLYAWFNLSASWDPYGNTGGVSVAVVNEDKGVTVDGETVNIGSELEASLRDNEQLGWTIVENGEARKGVEQGDYYAAVKIPEDFSETLLSVLDGEPVQSTVHYVVNEKVNAIAPKMTDSGASTITREINEQFSKETSSLMFEAFDELGIQLEEELPTFRRIRDVVMDLESQMPKALSFGDTLIQVDEDWDRLDGYVDEILAFEEQFPVIEAYAEQVIVLDERLDEADVAADIVLTLEGRLPEIEAAIDDFTRMTEEIPAWSDEFEDILDRGEALPEVGEDLQAELRRMQSELPAYEKRLDEWQEELAALSDAAGDTQETLIGETKALYSELDQLKETLEGVGDHEAWDEAADAVQDVNRELSTYDARLASLEETIVTVLTYTSSIDLEGWQREIASLRSDIESVQDELSNQADAIRAGSLSEEALEGLVSSLDPLLSSVGDWSDVLESEEELIERLIQEAATVIAGEIASLEEELVEDVMKGFVTGLDAFMTDVDKTLSALLRELDETDPEEFDEAFAERIETFSDRLTPAVAILEEAESVLEALMVFDPEGELEDGLGEIRSVRTSIAALTDELTALEERLSADAYPGEEAVLALIRAIDGAKEDVAKANDWLSDEAPAVLDGIEHEIEETLDAMRTRIGQADDLLRDLDEGAERMLMHYREGLDTARGAVGPLSDAEDQLKALADELNRLYPEVERQITRMAGFADEDLPRIQRQVAALSERIRTDLPEWQSSYEELADWLDAEWDEIGTSVATLADFARDDLRLMEEQVREVSESVREIEEDERIQEVIDILRNDLAEEEAFFASPVVLSEEQLFPIPNYGSANVPFYTPLALWVGALLLSNLVTTNLHEKDRKAHYSLRDIYFGRGILFMIVAVMQGLIVSFGNLFFLGVYAAHPGWMVVFSVIIAVVFMTIVYTLASILGNIGKALAIVFLVLQLSGGGGTFPIEVTPPFFQAIHPYLPFTYAINLLREAVGGMLMPNVLTNLMMLGFFWLLAMVVGMLLKPLLAKRIEETYNKSKSSRLVE</sequence>
<evidence type="ECO:0000256" key="1">
    <source>
        <dbReference type="ARBA" id="ARBA00004141"/>
    </source>
</evidence>
<dbReference type="EMBL" id="CP001791">
    <property type="protein sequence ID" value="ADH98566.1"/>
    <property type="molecule type" value="Genomic_DNA"/>
</dbReference>
<keyword evidence="5" id="KW-0175">Coiled coil</keyword>
<feature type="coiled-coil region" evidence="5">
    <location>
        <begin position="386"/>
        <end position="446"/>
    </location>
</feature>
<protein>
    <submittedName>
        <fullName evidence="8">YhgE/Pip N-terminal domain protein</fullName>
    </submittedName>
</protein>
<accession>D6Y0H5</accession>
<keyword evidence="2 6" id="KW-0812">Transmembrane</keyword>
<keyword evidence="4 6" id="KW-0472">Membrane</keyword>
<evidence type="ECO:0000256" key="6">
    <source>
        <dbReference type="SAM" id="Phobius"/>
    </source>
</evidence>
<dbReference type="InterPro" id="IPR017501">
    <property type="entry name" value="Phage_infect_YhgE_C"/>
</dbReference>
<dbReference type="Gene3D" id="3.40.1710.10">
    <property type="entry name" value="abc type-2 transporter like domain"/>
    <property type="match status" value="1"/>
</dbReference>
<dbReference type="Proteomes" id="UP000000271">
    <property type="component" value="Chromosome"/>
</dbReference>